<accession>A0A426WY75</accession>
<dbReference type="AlphaFoldDB" id="A0A426WY75"/>
<organism evidence="1 2">
    <name type="scientific">Ensete ventricosum</name>
    <name type="common">Abyssinian banana</name>
    <name type="synonym">Musa ensete</name>
    <dbReference type="NCBI Taxonomy" id="4639"/>
    <lineage>
        <taxon>Eukaryota</taxon>
        <taxon>Viridiplantae</taxon>
        <taxon>Streptophyta</taxon>
        <taxon>Embryophyta</taxon>
        <taxon>Tracheophyta</taxon>
        <taxon>Spermatophyta</taxon>
        <taxon>Magnoliopsida</taxon>
        <taxon>Liliopsida</taxon>
        <taxon>Zingiberales</taxon>
        <taxon>Musaceae</taxon>
        <taxon>Ensete</taxon>
    </lineage>
</organism>
<reference evidence="1 2" key="1">
    <citation type="journal article" date="2014" name="Agronomy (Basel)">
        <title>A Draft Genome Sequence for Ensete ventricosum, the Drought-Tolerant Tree Against Hunger.</title>
        <authorList>
            <person name="Harrison J."/>
            <person name="Moore K.A."/>
            <person name="Paszkiewicz K."/>
            <person name="Jones T."/>
            <person name="Grant M."/>
            <person name="Ambacheew D."/>
            <person name="Muzemil S."/>
            <person name="Studholme D.J."/>
        </authorList>
    </citation>
    <scope>NUCLEOTIDE SEQUENCE [LARGE SCALE GENOMIC DNA]</scope>
</reference>
<name>A0A426WY75_ENSVE</name>
<evidence type="ECO:0000313" key="1">
    <source>
        <dbReference type="EMBL" id="RRT32274.1"/>
    </source>
</evidence>
<dbReference type="EMBL" id="AMZH03032832">
    <property type="protein sequence ID" value="RRT32274.1"/>
    <property type="molecule type" value="Genomic_DNA"/>
</dbReference>
<sequence>MEVKVRDTEQEGPAFARPPVCVSSPAIVSERSWGSGIRRNLGVRLGKSAAGVVERGSEGASTGLVLSFLARGGFGLVPSGSSRAGQIEQELRNLNGAEADPTERELGNLNSVGADPTEQELGNLNGAARAYLTEHGLGNSVGADPTERGLGNLNGAARAYLTEHERGNCYIARVDPTEQELGNWNGFYQG</sequence>
<protein>
    <submittedName>
        <fullName evidence="1">Uncharacterized protein</fullName>
    </submittedName>
</protein>
<gene>
    <name evidence="1" type="ORF">B296_00048376</name>
</gene>
<comment type="caution">
    <text evidence="1">The sequence shown here is derived from an EMBL/GenBank/DDBJ whole genome shotgun (WGS) entry which is preliminary data.</text>
</comment>
<evidence type="ECO:0000313" key="2">
    <source>
        <dbReference type="Proteomes" id="UP000287651"/>
    </source>
</evidence>
<proteinExistence type="predicted"/>
<dbReference type="Proteomes" id="UP000287651">
    <property type="component" value="Unassembled WGS sequence"/>
</dbReference>